<protein>
    <submittedName>
        <fullName evidence="3">Uncharacterized protein</fullName>
    </submittedName>
</protein>
<dbReference type="OrthoDB" id="755951at2759"/>
<dbReference type="AlphaFoldDB" id="D8M2B9"/>
<keyword evidence="4" id="KW-1185">Reference proteome</keyword>
<dbReference type="Gene3D" id="3.40.50.1000">
    <property type="entry name" value="HAD superfamily/HAD-like"/>
    <property type="match status" value="1"/>
</dbReference>
<dbReference type="FunFam" id="3.40.50.1000:FF:000052">
    <property type="entry name" value="Alpha,alpha-trehalose-phosphate synthase [UDP-forming] 6"/>
    <property type="match status" value="1"/>
</dbReference>
<organism evidence="3">
    <name type="scientific">Blastocystis hominis</name>
    <dbReference type="NCBI Taxonomy" id="12968"/>
    <lineage>
        <taxon>Eukaryota</taxon>
        <taxon>Sar</taxon>
        <taxon>Stramenopiles</taxon>
        <taxon>Bigyra</taxon>
        <taxon>Opalozoa</taxon>
        <taxon>Opalinata</taxon>
        <taxon>Blastocystidae</taxon>
        <taxon>Blastocystis</taxon>
    </lineage>
</organism>
<dbReference type="Proteomes" id="UP000008312">
    <property type="component" value="Unassembled WGS sequence"/>
</dbReference>
<dbReference type="PANTHER" id="PTHR10788">
    <property type="entry name" value="TREHALOSE-6-PHOSPHATE SYNTHASE"/>
    <property type="match status" value="1"/>
</dbReference>
<dbReference type="GeneID" id="24919456"/>
<evidence type="ECO:0000313" key="3">
    <source>
        <dbReference type="EMBL" id="CBK22214.2"/>
    </source>
</evidence>
<dbReference type="Gene3D" id="3.40.50.2000">
    <property type="entry name" value="Glycogen Phosphorylase B"/>
    <property type="match status" value="2"/>
</dbReference>
<sequence length="639" mass="71884">MEEEEPASKQAIRIIFFLHLPFPSYEVFRQLPLRTSILRGVLAADLIGTHTYSSARHLISSCCRHLGITQRVQRNSNICLQWGSRSVCVYISHVGLDTAYLTPLLNSSDVLESTAGIRALYGDRRIIAAVDELDPINGILLKLQGFREFLRDNPDLRRRVVLVQVCFRPRSIQAGGARQKSYESQLREEAAACNAEFPDSVALQLLTGSFYPVQKRLALWKAADLYLNTAFAQGLNPHPQEYLLARAQEGGVLVVSEFASAHEFLNGALPVNPWDVESIAQQLETAVEMGKDEVKLRQNRDLESIQKREQKVWLRLVLQNLDDTLSEESMQTSRDPGDGLLSADDANSLLLPLSIADVAAAYRAARRRFFILDYGGTLQAKEGFNRDLKDDFRGVLQRPPSRAMSDVLQRLCYDRANEVWVISSIGSMGMEKTLGAFRNLGLIAVNGLKVRRPRESEWEPSPEYRKKVLPFSKEILALCRDYQFQTNGSTIYHDDYVIRFHYQYCDPDLGKLMAEKLVQELQTLLAGVSVKIVHDVGVVEVRSFLGTRGVIVKTLLEEFKARNGAPDFVLCMGDSAVDEPMFADVQNFFHATDAETEPKVVTCTVGAKPSKAQYYTRSVQENYRLLAALTETVVNRKEI</sequence>
<dbReference type="InterPro" id="IPR023214">
    <property type="entry name" value="HAD_sf"/>
</dbReference>
<dbReference type="InParanoid" id="D8M2B9"/>
<name>D8M2B9_BLAHO</name>
<dbReference type="RefSeq" id="XP_012896262.1">
    <property type="nucleotide sequence ID" value="XM_013040808.1"/>
</dbReference>
<dbReference type="Pfam" id="PF00982">
    <property type="entry name" value="Glyco_transf_20"/>
    <property type="match status" value="1"/>
</dbReference>
<dbReference type="InterPro" id="IPR003337">
    <property type="entry name" value="Trehalose_PPase"/>
</dbReference>
<dbReference type="OMA" id="DDGEWCF"/>
<comment type="similarity">
    <text evidence="2">In the C-terminal section; belongs to the trehalose phosphatase family.</text>
</comment>
<proteinExistence type="inferred from homology"/>
<gene>
    <name evidence="3" type="ORF">GSBLH_T00002266001</name>
</gene>
<dbReference type="InterPro" id="IPR036412">
    <property type="entry name" value="HAD-like_sf"/>
</dbReference>
<comment type="similarity">
    <text evidence="1">In the N-terminal section; belongs to the glycosyltransferase 20 family.</text>
</comment>
<dbReference type="InterPro" id="IPR001830">
    <property type="entry name" value="Glyco_trans_20"/>
</dbReference>
<dbReference type="Pfam" id="PF02358">
    <property type="entry name" value="Trehalose_PPase"/>
    <property type="match status" value="1"/>
</dbReference>
<dbReference type="SUPFAM" id="SSF53756">
    <property type="entry name" value="UDP-Glycosyltransferase/glycogen phosphorylase"/>
    <property type="match status" value="1"/>
</dbReference>
<dbReference type="EMBL" id="FN668648">
    <property type="protein sequence ID" value="CBK22214.2"/>
    <property type="molecule type" value="Genomic_DNA"/>
</dbReference>
<dbReference type="GO" id="GO:0005992">
    <property type="term" value="P:trehalose biosynthetic process"/>
    <property type="evidence" value="ECO:0007669"/>
    <property type="project" value="InterPro"/>
</dbReference>
<dbReference type="GO" id="GO:0004805">
    <property type="term" value="F:trehalose-phosphatase activity"/>
    <property type="evidence" value="ECO:0007669"/>
    <property type="project" value="TreeGrafter"/>
</dbReference>
<evidence type="ECO:0000256" key="1">
    <source>
        <dbReference type="ARBA" id="ARBA00005409"/>
    </source>
</evidence>
<dbReference type="SUPFAM" id="SSF56784">
    <property type="entry name" value="HAD-like"/>
    <property type="match status" value="1"/>
</dbReference>
<reference evidence="3" key="1">
    <citation type="submission" date="2010-02" db="EMBL/GenBank/DDBJ databases">
        <title>Sequencing and annotation of the Blastocystis hominis genome.</title>
        <authorList>
            <person name="Wincker P."/>
        </authorList>
    </citation>
    <scope>NUCLEOTIDE SEQUENCE</scope>
    <source>
        <strain evidence="3">Singapore isolate B</strain>
    </source>
</reference>
<dbReference type="PANTHER" id="PTHR10788:SF109">
    <property type="entry name" value="CBM20 DOMAIN-CONTAINING PROTEIN"/>
    <property type="match status" value="1"/>
</dbReference>
<evidence type="ECO:0000256" key="2">
    <source>
        <dbReference type="ARBA" id="ARBA00006330"/>
    </source>
</evidence>
<dbReference type="GO" id="GO:0005829">
    <property type="term" value="C:cytosol"/>
    <property type="evidence" value="ECO:0007669"/>
    <property type="project" value="TreeGrafter"/>
</dbReference>
<evidence type="ECO:0000313" key="4">
    <source>
        <dbReference type="Proteomes" id="UP000008312"/>
    </source>
</evidence>
<accession>D8M2B9</accession>